<evidence type="ECO:0000256" key="1">
    <source>
        <dbReference type="ARBA" id="ARBA00007689"/>
    </source>
</evidence>
<comment type="similarity">
    <text evidence="1">Belongs to the YciI family.</text>
</comment>
<dbReference type="InterPro" id="IPR005545">
    <property type="entry name" value="YCII"/>
</dbReference>
<dbReference type="KEGG" id="arw:MB46_02300"/>
<sequence>MSKFIYIYNGPATPIDQFTEEQSAKELAAWGAWMGGVGTALLDAGAPFGARAAVSDGGTSVTTSDLQGYSILEAESLDAAKTLAKGHPFLSEGKGRFTLEIFELVDMGM</sequence>
<protein>
    <submittedName>
        <fullName evidence="2">Uncharacterized conserved protein</fullName>
    </submittedName>
</protein>
<gene>
    <name evidence="2" type="ORF">SAMN04489740_2079</name>
</gene>
<dbReference type="EMBL" id="FNTV01000001">
    <property type="protein sequence ID" value="SEE65879.1"/>
    <property type="molecule type" value="Genomic_DNA"/>
</dbReference>
<dbReference type="Pfam" id="PF03795">
    <property type="entry name" value="YCII"/>
    <property type="match status" value="1"/>
</dbReference>
<name>A0A0U3FMH1_9MICC</name>
<reference evidence="2 3" key="1">
    <citation type="submission" date="2016-10" db="EMBL/GenBank/DDBJ databases">
        <authorList>
            <person name="de Groot N.N."/>
        </authorList>
    </citation>
    <scope>NUCLEOTIDE SEQUENCE [LARGE SCALE GENOMIC DNA]</scope>
    <source>
        <strain evidence="2 3">DSM 22274</strain>
    </source>
</reference>
<accession>A0A1H5KLY6</accession>
<dbReference type="eggNOG" id="COG3795">
    <property type="taxonomic scope" value="Bacteria"/>
</dbReference>
<accession>A0A0U3FMH1</accession>
<dbReference type="OrthoDB" id="3631099at2"/>
<dbReference type="SUPFAM" id="SSF54909">
    <property type="entry name" value="Dimeric alpha+beta barrel"/>
    <property type="match status" value="1"/>
</dbReference>
<proteinExistence type="inferred from homology"/>
<dbReference type="Gene3D" id="3.30.70.1060">
    <property type="entry name" value="Dimeric alpha+beta barrel"/>
    <property type="match status" value="1"/>
</dbReference>
<organism evidence="2 3">
    <name type="scientific">Arthrobacter alpinus</name>
    <dbReference type="NCBI Taxonomy" id="656366"/>
    <lineage>
        <taxon>Bacteria</taxon>
        <taxon>Bacillati</taxon>
        <taxon>Actinomycetota</taxon>
        <taxon>Actinomycetes</taxon>
        <taxon>Micrococcales</taxon>
        <taxon>Micrococcaceae</taxon>
        <taxon>Arthrobacter</taxon>
    </lineage>
</organism>
<dbReference type="AlphaFoldDB" id="A0A0U3FMH1"/>
<dbReference type="InterPro" id="IPR011008">
    <property type="entry name" value="Dimeric_a/b-barrel"/>
</dbReference>
<dbReference type="Proteomes" id="UP000182725">
    <property type="component" value="Unassembled WGS sequence"/>
</dbReference>
<dbReference type="RefSeq" id="WP_044574238.1">
    <property type="nucleotide sequence ID" value="NZ_CP013745.1"/>
</dbReference>
<evidence type="ECO:0000313" key="3">
    <source>
        <dbReference type="Proteomes" id="UP000182725"/>
    </source>
</evidence>
<evidence type="ECO:0000313" key="2">
    <source>
        <dbReference type="EMBL" id="SEE65879.1"/>
    </source>
</evidence>